<evidence type="ECO:0000256" key="1">
    <source>
        <dbReference type="SAM" id="Phobius"/>
    </source>
</evidence>
<comment type="caution">
    <text evidence="3">The sequence shown here is derived from an EMBL/GenBank/DDBJ whole genome shotgun (WGS) entry which is preliminary data.</text>
</comment>
<evidence type="ECO:0000313" key="4">
    <source>
        <dbReference type="Proteomes" id="UP000216840"/>
    </source>
</evidence>
<dbReference type="AlphaFoldDB" id="A0A265UQA5"/>
<dbReference type="Pfam" id="PF07853">
    <property type="entry name" value="DUF1648"/>
    <property type="match status" value="1"/>
</dbReference>
<dbReference type="OrthoDB" id="9808690at2"/>
<sequence>MRTERPKISVPFETMDVVIEMASIALLLLMWGHLIVEYFDLPETIASHFNAKGEPDGYSNKIFLWALPIFATAMYIGLFILNRYPHLHNYMVNITKENALVQYKFSTRLLRIVNFLCCLLFAYINYKIIEGAKSQSTNLGLGFLIIVVTVSIMLPVIALVYQKKLNKNY</sequence>
<keyword evidence="4" id="KW-1185">Reference proteome</keyword>
<reference evidence="3 4" key="1">
    <citation type="submission" date="2017-05" db="EMBL/GenBank/DDBJ databases">
        <title>The draft genome sequence of Idiomarina salinarum WNB302.</title>
        <authorList>
            <person name="Sun Y."/>
            <person name="Chen B."/>
            <person name="Du Z."/>
        </authorList>
    </citation>
    <scope>NUCLEOTIDE SEQUENCE [LARGE SCALE GENOMIC DNA]</scope>
    <source>
        <strain evidence="3 4">WNB302</strain>
    </source>
</reference>
<dbReference type="Proteomes" id="UP000216840">
    <property type="component" value="Unassembled WGS sequence"/>
</dbReference>
<organism evidence="3 4">
    <name type="scientific">Winogradskyella aurantia</name>
    <dbReference type="NCBI Taxonomy" id="1915063"/>
    <lineage>
        <taxon>Bacteria</taxon>
        <taxon>Pseudomonadati</taxon>
        <taxon>Bacteroidota</taxon>
        <taxon>Flavobacteriia</taxon>
        <taxon>Flavobacteriales</taxon>
        <taxon>Flavobacteriaceae</taxon>
        <taxon>Winogradskyella</taxon>
    </lineage>
</organism>
<name>A0A265UQA5_9FLAO</name>
<keyword evidence="1" id="KW-0812">Transmembrane</keyword>
<accession>A0A265UQA5</accession>
<protein>
    <recommendedName>
        <fullName evidence="2">DUF1648 domain-containing protein</fullName>
    </recommendedName>
</protein>
<keyword evidence="1" id="KW-0472">Membrane</keyword>
<gene>
    <name evidence="3" type="ORF">CA834_11150</name>
</gene>
<evidence type="ECO:0000313" key="3">
    <source>
        <dbReference type="EMBL" id="OZV67500.1"/>
    </source>
</evidence>
<dbReference type="EMBL" id="NGJN01000006">
    <property type="protein sequence ID" value="OZV67500.1"/>
    <property type="molecule type" value="Genomic_DNA"/>
</dbReference>
<dbReference type="InterPro" id="IPR012867">
    <property type="entry name" value="DUF1648"/>
</dbReference>
<proteinExistence type="predicted"/>
<feature type="transmembrane region" description="Helical" evidence="1">
    <location>
        <begin position="141"/>
        <end position="161"/>
    </location>
</feature>
<evidence type="ECO:0000259" key="2">
    <source>
        <dbReference type="Pfam" id="PF07853"/>
    </source>
</evidence>
<feature type="transmembrane region" description="Helical" evidence="1">
    <location>
        <begin position="12"/>
        <end position="34"/>
    </location>
</feature>
<feature type="transmembrane region" description="Helical" evidence="1">
    <location>
        <begin position="109"/>
        <end position="129"/>
    </location>
</feature>
<keyword evidence="1" id="KW-1133">Transmembrane helix</keyword>
<feature type="transmembrane region" description="Helical" evidence="1">
    <location>
        <begin position="62"/>
        <end position="81"/>
    </location>
</feature>
<feature type="domain" description="DUF1648" evidence="2">
    <location>
        <begin position="26"/>
        <end position="71"/>
    </location>
</feature>